<dbReference type="Gramene" id="AET0Gv20169800.5">
    <property type="protein sequence ID" value="AET0Gv20169800.5"/>
    <property type="gene ID" value="AET0Gv20169800"/>
</dbReference>
<dbReference type="EnsemblPlants" id="AET0Gv20169800.5">
    <property type="protein sequence ID" value="AET0Gv20169800.5"/>
    <property type="gene ID" value="AET0Gv20169800"/>
</dbReference>
<reference evidence="3" key="1">
    <citation type="journal article" date="2014" name="Science">
        <title>Ancient hybridizations among the ancestral genomes of bread wheat.</title>
        <authorList>
            <consortium name="International Wheat Genome Sequencing Consortium,"/>
            <person name="Marcussen T."/>
            <person name="Sandve S.R."/>
            <person name="Heier L."/>
            <person name="Spannagl M."/>
            <person name="Pfeifer M."/>
            <person name="Jakobsen K.S."/>
            <person name="Wulff B.B."/>
            <person name="Steuernagel B."/>
            <person name="Mayer K.F."/>
            <person name="Olsen O.A."/>
        </authorList>
    </citation>
    <scope>NUCLEOTIDE SEQUENCE [LARGE SCALE GENOMIC DNA]</scope>
    <source>
        <strain evidence="3">cv. AL8/78</strain>
    </source>
</reference>
<dbReference type="PANTHER" id="PTHR47072">
    <property type="match status" value="1"/>
</dbReference>
<evidence type="ECO:0000256" key="1">
    <source>
        <dbReference type="SAM" id="MobiDB-lite"/>
    </source>
</evidence>
<name>A0A452XHI8_AEGTS</name>
<dbReference type="EnsemblPlants" id="AET0Gv20169800.1">
    <property type="protein sequence ID" value="AET0Gv20169800.1"/>
    <property type="gene ID" value="AET0Gv20169800"/>
</dbReference>
<feature type="region of interest" description="Disordered" evidence="1">
    <location>
        <begin position="109"/>
        <end position="133"/>
    </location>
</feature>
<reference evidence="3" key="2">
    <citation type="journal article" date="2017" name="Nat. Plants">
        <title>The Aegilops tauschii genome reveals multiple impacts of transposons.</title>
        <authorList>
            <person name="Zhao G."/>
            <person name="Zou C."/>
            <person name="Li K."/>
            <person name="Wang K."/>
            <person name="Li T."/>
            <person name="Gao L."/>
            <person name="Zhang X."/>
            <person name="Wang H."/>
            <person name="Yang Z."/>
            <person name="Liu X."/>
            <person name="Jiang W."/>
            <person name="Mao L."/>
            <person name="Kong X."/>
            <person name="Jiao Y."/>
            <person name="Jia J."/>
        </authorList>
    </citation>
    <scope>NUCLEOTIDE SEQUENCE [LARGE SCALE GENOMIC DNA]</scope>
    <source>
        <strain evidence="3">cv. AL8/78</strain>
    </source>
</reference>
<feature type="compositionally biased region" description="Polar residues" evidence="1">
    <location>
        <begin position="9"/>
        <end position="22"/>
    </location>
</feature>
<dbReference type="Gramene" id="AET0Gv20169800.3">
    <property type="protein sequence ID" value="AET0Gv20169800.3"/>
    <property type="gene ID" value="AET0Gv20169800"/>
</dbReference>
<evidence type="ECO:0000313" key="2">
    <source>
        <dbReference type="EnsemblPlants" id="AET0Gv20169800.5"/>
    </source>
</evidence>
<dbReference type="EnsemblPlants" id="AET0Gv20169800.3">
    <property type="protein sequence ID" value="AET0Gv20169800.3"/>
    <property type="gene ID" value="AET0Gv20169800"/>
</dbReference>
<evidence type="ECO:0000313" key="3">
    <source>
        <dbReference type="Proteomes" id="UP000015105"/>
    </source>
</evidence>
<protein>
    <submittedName>
        <fullName evidence="2">Uncharacterized protein</fullName>
    </submittedName>
</protein>
<proteinExistence type="predicted"/>
<dbReference type="Proteomes" id="UP000015105">
    <property type="component" value="Unassembled WGS sequence"/>
</dbReference>
<feature type="compositionally biased region" description="Basic and acidic residues" evidence="1">
    <location>
        <begin position="122"/>
        <end position="133"/>
    </location>
</feature>
<dbReference type="PANTHER" id="PTHR47072:SF4">
    <property type="entry name" value="MYB_SANT-LIKE DOMAIN-CONTAINING PROTEIN"/>
    <property type="match status" value="1"/>
</dbReference>
<keyword evidence="3" id="KW-1185">Reference proteome</keyword>
<sequence length="222" mass="25250">MDYCPNKATELSQVTTSYSQQLEGPEEHHRSPTPNLPAPGESCMHIDIEEDNGSTNWFCTDDPLDLEAVNSTQVKDSALHVQSQDALPTPFSSKQAPHMSMEIPKDIRRNCQPSHSVPELTSAKRGERQKTNSSIDDFHERYLSLKREEMERFAAIEERKLEDPYSIQKCIAAFEGLPDLQMGVILKAVDLFTNNKENREVFLSFSIDALRLGWLRNKIQNT</sequence>
<dbReference type="Gramene" id="AET0Gv20169800.1">
    <property type="protein sequence ID" value="AET0Gv20169800.1"/>
    <property type="gene ID" value="AET0Gv20169800"/>
</dbReference>
<reference evidence="2" key="3">
    <citation type="submission" date="2019-03" db="UniProtKB">
        <authorList>
            <consortium name="EnsemblPlants"/>
        </authorList>
    </citation>
    <scope>IDENTIFICATION</scope>
</reference>
<organism evidence="2 3">
    <name type="scientific">Aegilops tauschii subsp. strangulata</name>
    <name type="common">Goatgrass</name>
    <dbReference type="NCBI Taxonomy" id="200361"/>
    <lineage>
        <taxon>Eukaryota</taxon>
        <taxon>Viridiplantae</taxon>
        <taxon>Streptophyta</taxon>
        <taxon>Embryophyta</taxon>
        <taxon>Tracheophyta</taxon>
        <taxon>Spermatophyta</taxon>
        <taxon>Magnoliopsida</taxon>
        <taxon>Liliopsida</taxon>
        <taxon>Poales</taxon>
        <taxon>Poaceae</taxon>
        <taxon>BOP clade</taxon>
        <taxon>Pooideae</taxon>
        <taxon>Triticodae</taxon>
        <taxon>Triticeae</taxon>
        <taxon>Triticinae</taxon>
        <taxon>Aegilops</taxon>
    </lineage>
</organism>
<feature type="region of interest" description="Disordered" evidence="1">
    <location>
        <begin position="1"/>
        <end position="41"/>
    </location>
</feature>
<accession>A0A452XHI8</accession>
<dbReference type="AlphaFoldDB" id="A0A452XHI8"/>